<feature type="transmembrane region" description="Helical" evidence="1">
    <location>
        <begin position="29"/>
        <end position="47"/>
    </location>
</feature>
<feature type="transmembrane region" description="Helical" evidence="1">
    <location>
        <begin position="84"/>
        <end position="105"/>
    </location>
</feature>
<feature type="transmembrane region" description="Helical" evidence="1">
    <location>
        <begin position="143"/>
        <end position="162"/>
    </location>
</feature>
<keyword evidence="1" id="KW-0812">Transmembrane</keyword>
<accession>A0A8J7GE87</accession>
<reference evidence="2" key="1">
    <citation type="submission" date="2020-11" db="EMBL/GenBank/DDBJ databases">
        <title>Sequencing the genomes of 1000 actinobacteria strains.</title>
        <authorList>
            <person name="Klenk H.-P."/>
        </authorList>
    </citation>
    <scope>NUCLEOTIDE SEQUENCE</scope>
    <source>
        <strain evidence="2">DSM 45356</strain>
    </source>
</reference>
<evidence type="ECO:0000256" key="1">
    <source>
        <dbReference type="SAM" id="Phobius"/>
    </source>
</evidence>
<keyword evidence="3" id="KW-1185">Reference proteome</keyword>
<dbReference type="AlphaFoldDB" id="A0A8J7GE87"/>
<keyword evidence="1" id="KW-0472">Membrane</keyword>
<keyword evidence="1" id="KW-1133">Transmembrane helix</keyword>
<organism evidence="2 3">
    <name type="scientific">Longispora fulva</name>
    <dbReference type="NCBI Taxonomy" id="619741"/>
    <lineage>
        <taxon>Bacteria</taxon>
        <taxon>Bacillati</taxon>
        <taxon>Actinomycetota</taxon>
        <taxon>Actinomycetes</taxon>
        <taxon>Micromonosporales</taxon>
        <taxon>Micromonosporaceae</taxon>
        <taxon>Longispora</taxon>
    </lineage>
</organism>
<gene>
    <name evidence="2" type="ORF">IW245_002449</name>
</gene>
<name>A0A8J7GE87_9ACTN</name>
<evidence type="ECO:0000313" key="3">
    <source>
        <dbReference type="Proteomes" id="UP000622552"/>
    </source>
</evidence>
<dbReference type="RefSeq" id="WP_197003254.1">
    <property type="nucleotide sequence ID" value="NZ_BONS01000039.1"/>
</dbReference>
<feature type="transmembrane region" description="Helical" evidence="1">
    <location>
        <begin position="111"/>
        <end position="131"/>
    </location>
</feature>
<evidence type="ECO:0000313" key="2">
    <source>
        <dbReference type="EMBL" id="MBG6136255.1"/>
    </source>
</evidence>
<dbReference type="EMBL" id="JADOUF010000001">
    <property type="protein sequence ID" value="MBG6136255.1"/>
    <property type="molecule type" value="Genomic_DNA"/>
</dbReference>
<sequence length="229" mass="24376">MARRWGKRQLGPLIGPPARAVRRGQWRSWWLGPAGGLAVVVLALAFRTHGLRGWVFAAAVPRASDPWAVLAMKLPLSMFAPAQMLPFAFAVVQVAVVFGAAQVLLGWRATVAVAFAGHVLATVSARAWIAMEDPIGLDGHFRHFPDAGPSAAVICLIGYVAWSRGMTWLAVTLVVYDAVEIAVFNGLSQREHLVGLAAGFALCAAQGWLRQQSGTPARADPLADPGTLP</sequence>
<dbReference type="Proteomes" id="UP000622552">
    <property type="component" value="Unassembled WGS sequence"/>
</dbReference>
<comment type="caution">
    <text evidence="2">The sequence shown here is derived from an EMBL/GenBank/DDBJ whole genome shotgun (WGS) entry which is preliminary data.</text>
</comment>
<proteinExistence type="predicted"/>
<protein>
    <submittedName>
        <fullName evidence="2">Uncharacterized protein</fullName>
    </submittedName>
</protein>